<dbReference type="KEGG" id="hmu:Hmuk_3180"/>
<dbReference type="HOGENOM" id="CLU_3353851_0_0_2"/>
<gene>
    <name evidence="1" type="ordered locus">Hmuk_3180</name>
</gene>
<organism evidence="1 2">
    <name type="scientific">Halomicrobium mukohataei (strain ATCC 700874 / DSM 12286 / JCM 9738 / NCIMB 13541)</name>
    <name type="common">Haloarcula mukohataei</name>
    <dbReference type="NCBI Taxonomy" id="485914"/>
    <lineage>
        <taxon>Archaea</taxon>
        <taxon>Methanobacteriati</taxon>
        <taxon>Methanobacteriota</taxon>
        <taxon>Stenosarchaea group</taxon>
        <taxon>Halobacteria</taxon>
        <taxon>Halobacteriales</taxon>
        <taxon>Haloarculaceae</taxon>
        <taxon>Halomicrobium</taxon>
    </lineage>
</organism>
<proteinExistence type="predicted"/>
<evidence type="ECO:0000313" key="2">
    <source>
        <dbReference type="Proteomes" id="UP000001746"/>
    </source>
</evidence>
<dbReference type="Proteomes" id="UP000001746">
    <property type="component" value="Chromosome"/>
</dbReference>
<evidence type="ECO:0000313" key="1">
    <source>
        <dbReference type="EMBL" id="ACV49285.1"/>
    </source>
</evidence>
<keyword evidence="2" id="KW-1185">Reference proteome</keyword>
<protein>
    <submittedName>
        <fullName evidence="1">Uncharacterized protein</fullName>
    </submittedName>
</protein>
<dbReference type="EMBL" id="CP001688">
    <property type="protein sequence ID" value="ACV49285.1"/>
    <property type="molecule type" value="Genomic_DNA"/>
</dbReference>
<dbReference type="AlphaFoldDB" id="C7P2H0"/>
<name>C7P2H0_HALMD</name>
<sequence length="36" mass="3901">MSTYCTLKSCNSGVEIKSDFNVTVVNNSRVVTLAYG</sequence>
<accession>C7P2H0</accession>
<reference evidence="1 2" key="1">
    <citation type="journal article" date="2009" name="Stand. Genomic Sci.">
        <title>Complete genome sequence of Halomicrobium mukohataei type strain (arg-2).</title>
        <authorList>
            <person name="Tindall B.J."/>
            <person name="Schneider S."/>
            <person name="Lapidus A."/>
            <person name="Copeland A."/>
            <person name="Glavina Del Rio T."/>
            <person name="Nolan M."/>
            <person name="Lucas S."/>
            <person name="Chen F."/>
            <person name="Tice H."/>
            <person name="Cheng J.F."/>
            <person name="Saunders E."/>
            <person name="Bruce D."/>
            <person name="Goodwin L."/>
            <person name="Pitluck S."/>
            <person name="Mikhailova N."/>
            <person name="Pati A."/>
            <person name="Ivanova N."/>
            <person name="Mavrommatis K."/>
            <person name="Chen A."/>
            <person name="Palaniappan K."/>
            <person name="Chain P."/>
            <person name="Land M."/>
            <person name="Hauser L."/>
            <person name="Chang Y.J."/>
            <person name="Jeffries C.D."/>
            <person name="Brettin T."/>
            <person name="Han C."/>
            <person name="Rohde M."/>
            <person name="Goker M."/>
            <person name="Bristow J."/>
            <person name="Eisen J.A."/>
            <person name="Markowitz V."/>
            <person name="Hugenholtz P."/>
            <person name="Klenk H.P."/>
            <person name="Kyrpides N.C."/>
            <person name="Detter J.C."/>
        </authorList>
    </citation>
    <scope>NUCLEOTIDE SEQUENCE [LARGE SCALE GENOMIC DNA]</scope>
    <source>
        <strain evidence="2">ATCC 700874 / DSM 12286 / JCM 9738 / NCIMB 13541</strain>
    </source>
</reference>